<dbReference type="RefSeq" id="WP_094098026.1">
    <property type="nucleotide sequence ID" value="NZ_CP021361.1"/>
</dbReference>
<organism evidence="1 2">
    <name type="scientific">Acidovorax carolinensis</name>
    <dbReference type="NCBI Taxonomy" id="553814"/>
    <lineage>
        <taxon>Bacteria</taxon>
        <taxon>Pseudomonadati</taxon>
        <taxon>Pseudomonadota</taxon>
        <taxon>Betaproteobacteria</taxon>
        <taxon>Burkholderiales</taxon>
        <taxon>Comamonadaceae</taxon>
        <taxon>Acidovorax</taxon>
    </lineage>
</organism>
<evidence type="ECO:0000313" key="2">
    <source>
        <dbReference type="Proteomes" id="UP000194432"/>
    </source>
</evidence>
<name>A0A240U2F5_9BURK</name>
<accession>A0A240U2F5</accession>
<gene>
    <name evidence="1" type="ORF">CBP34_10760</name>
</gene>
<proteinExistence type="predicted"/>
<evidence type="ECO:0000313" key="1">
    <source>
        <dbReference type="EMBL" id="ART52035.1"/>
    </source>
</evidence>
<reference evidence="1 2" key="1">
    <citation type="submission" date="2017-05" db="EMBL/GenBank/DDBJ databases">
        <title>Polyphasic characterization of four soil-derived phenanthrene-degrading Acidovorax strains and proposal of Acidovorax phenanthrenivorans sp. nov.</title>
        <authorList>
            <person name="Singleton D.R."/>
            <person name="Lee J."/>
            <person name="Dickey A.N."/>
            <person name="Stroud A."/>
            <person name="Scholl E.H."/>
            <person name="Wright F.A."/>
            <person name="Aitken M.D."/>
        </authorList>
    </citation>
    <scope>NUCLEOTIDE SEQUENCE [LARGE SCALE GENOMIC DNA]</scope>
    <source>
        <strain evidence="1">NA3</strain>
    </source>
</reference>
<keyword evidence="2" id="KW-1185">Reference proteome</keyword>
<protein>
    <submittedName>
        <fullName evidence="1">Terminase</fullName>
    </submittedName>
</protein>
<dbReference type="Proteomes" id="UP000194432">
    <property type="component" value="Chromosome 1"/>
</dbReference>
<sequence>MKLTAKRKRSDSAAAAIAATQAAALPPLSPPAHVLVPDGARPFWDAIVQARPRDTWNPVDMASAANLARVQFALEAAPVGSDDHAKLTRLALALTRAIAVNTVATVGRSADIAKGAELERSARQDDGDDLIPRLRAV</sequence>
<dbReference type="EMBL" id="CP021361">
    <property type="protein sequence ID" value="ART52035.1"/>
    <property type="molecule type" value="Genomic_DNA"/>
</dbReference>
<dbReference type="KEGG" id="acin:CBP34_10760"/>
<dbReference type="AlphaFoldDB" id="A0A240U2F5"/>